<proteinExistence type="inferred from homology"/>
<keyword evidence="3 7" id="KW-0133">Cell shape</keyword>
<evidence type="ECO:0000313" key="9">
    <source>
        <dbReference type="Proteomes" id="UP000184251"/>
    </source>
</evidence>
<comment type="function">
    <text evidence="7">Provides the (R)-glutamate required for cell wall biosynthesis.</text>
</comment>
<evidence type="ECO:0000256" key="5">
    <source>
        <dbReference type="ARBA" id="ARBA00023235"/>
    </source>
</evidence>
<feature type="binding site" evidence="7">
    <location>
        <begin position="76"/>
        <end position="77"/>
    </location>
    <ligand>
        <name>substrate</name>
    </ligand>
</feature>
<evidence type="ECO:0000256" key="4">
    <source>
        <dbReference type="ARBA" id="ARBA00022984"/>
    </source>
</evidence>
<dbReference type="GO" id="GO:0008360">
    <property type="term" value="P:regulation of cell shape"/>
    <property type="evidence" value="ECO:0007669"/>
    <property type="project" value="UniProtKB-KW"/>
</dbReference>
<dbReference type="GO" id="GO:0071555">
    <property type="term" value="P:cell wall organization"/>
    <property type="evidence" value="ECO:0007669"/>
    <property type="project" value="UniProtKB-KW"/>
</dbReference>
<comment type="similarity">
    <text evidence="7">Belongs to the aspartate/glutamate racemases family.</text>
</comment>
<feature type="binding site" evidence="7">
    <location>
        <begin position="44"/>
        <end position="45"/>
    </location>
    <ligand>
        <name>substrate</name>
    </ligand>
</feature>
<dbReference type="PANTHER" id="PTHR21198:SF2">
    <property type="entry name" value="GLUTAMATE RACEMASE"/>
    <property type="match status" value="1"/>
</dbReference>
<feature type="binding site" evidence="7">
    <location>
        <begin position="12"/>
        <end position="13"/>
    </location>
    <ligand>
        <name>substrate</name>
    </ligand>
</feature>
<dbReference type="InterPro" id="IPR015942">
    <property type="entry name" value="Asp/Glu/hydantoin_racemase"/>
</dbReference>
<evidence type="ECO:0000256" key="3">
    <source>
        <dbReference type="ARBA" id="ARBA00022960"/>
    </source>
</evidence>
<name>A0A1M4YB32_9FIRM</name>
<dbReference type="Proteomes" id="UP000184251">
    <property type="component" value="Unassembled WGS sequence"/>
</dbReference>
<dbReference type="HAMAP" id="MF_00258">
    <property type="entry name" value="Glu_racemase"/>
    <property type="match status" value="1"/>
</dbReference>
<dbReference type="PANTHER" id="PTHR21198">
    <property type="entry name" value="GLUTAMATE RACEMASE"/>
    <property type="match status" value="1"/>
</dbReference>
<dbReference type="NCBIfam" id="TIGR00067">
    <property type="entry name" value="glut_race"/>
    <property type="match status" value="1"/>
</dbReference>
<dbReference type="SUPFAM" id="SSF53681">
    <property type="entry name" value="Aspartate/glutamate racemase"/>
    <property type="match status" value="2"/>
</dbReference>
<organism evidence="8 9">
    <name type="scientific">Alkalibacter saccharofermentans DSM 14828</name>
    <dbReference type="NCBI Taxonomy" id="1120975"/>
    <lineage>
        <taxon>Bacteria</taxon>
        <taxon>Bacillati</taxon>
        <taxon>Bacillota</taxon>
        <taxon>Clostridia</taxon>
        <taxon>Eubacteriales</taxon>
        <taxon>Eubacteriaceae</taxon>
        <taxon>Alkalibacter</taxon>
    </lineage>
</organism>
<keyword evidence="6 7" id="KW-0961">Cell wall biogenesis/degradation</keyword>
<dbReference type="EMBL" id="FQTU01000012">
    <property type="protein sequence ID" value="SHF02816.1"/>
    <property type="molecule type" value="Genomic_DNA"/>
</dbReference>
<evidence type="ECO:0000256" key="1">
    <source>
        <dbReference type="ARBA" id="ARBA00001602"/>
    </source>
</evidence>
<protein>
    <recommendedName>
        <fullName evidence="2 7">Glutamate racemase</fullName>
        <ecNumber evidence="2 7">5.1.1.3</ecNumber>
    </recommendedName>
</protein>
<keyword evidence="4 7" id="KW-0573">Peptidoglycan synthesis</keyword>
<keyword evidence="9" id="KW-1185">Reference proteome</keyword>
<feature type="active site" description="Proton donor/acceptor" evidence="7">
    <location>
        <position position="184"/>
    </location>
</feature>
<dbReference type="STRING" id="1120975.SAMN02746064_01720"/>
<dbReference type="EC" id="5.1.1.3" evidence="2 7"/>
<dbReference type="Gene3D" id="3.40.50.1860">
    <property type="match status" value="2"/>
</dbReference>
<reference evidence="8 9" key="1">
    <citation type="submission" date="2016-11" db="EMBL/GenBank/DDBJ databases">
        <authorList>
            <person name="Jaros S."/>
            <person name="Januszkiewicz K."/>
            <person name="Wedrychowicz H."/>
        </authorList>
    </citation>
    <scope>NUCLEOTIDE SEQUENCE [LARGE SCALE GENOMIC DNA]</scope>
    <source>
        <strain evidence="8 9">DSM 14828</strain>
    </source>
</reference>
<dbReference type="GO" id="GO:0008881">
    <property type="term" value="F:glutamate racemase activity"/>
    <property type="evidence" value="ECO:0007669"/>
    <property type="project" value="UniProtKB-UniRule"/>
</dbReference>
<keyword evidence="5 7" id="KW-0413">Isomerase</keyword>
<dbReference type="UniPathway" id="UPA00219"/>
<gene>
    <name evidence="7" type="primary">murI</name>
    <name evidence="8" type="ORF">SAMN02746064_01720</name>
</gene>
<sequence>MSGKSLPIGVMDSGVGGLTVVREITKLLPGEDVIYFGDSKRMPYGNRSEEEIVFLANKIIEFLEGKKVKAILLACNTVSSQIEKLAHNVPVFGIIEAGCMAAVESSDAKSIGLIATVATVKSGVYDRTLKQIDRRRSFVSNDSRKLPQVINDQLKHKYLLNKHIHECIDPILEKGDITELIMGCSHFPIIENEIAELYPGLKLINPANKQVQMLKDYLESNDLLNPTKAKNIEIYTTARINEFKESLDRLEIDNYDLEKISLLDEDEDIEK</sequence>
<dbReference type="InterPro" id="IPR001920">
    <property type="entry name" value="Asp/Glu_race"/>
</dbReference>
<dbReference type="GO" id="GO:0009252">
    <property type="term" value="P:peptidoglycan biosynthetic process"/>
    <property type="evidence" value="ECO:0007669"/>
    <property type="project" value="UniProtKB-UniRule"/>
</dbReference>
<comment type="caution">
    <text evidence="7">Lacks conserved residue(s) required for the propagation of feature annotation.</text>
</comment>
<dbReference type="InterPro" id="IPR004391">
    <property type="entry name" value="Glu_race"/>
</dbReference>
<evidence type="ECO:0000256" key="2">
    <source>
        <dbReference type="ARBA" id="ARBA00013090"/>
    </source>
</evidence>
<dbReference type="AlphaFoldDB" id="A0A1M4YB32"/>
<dbReference type="Pfam" id="PF01177">
    <property type="entry name" value="Asp_Glu_race"/>
    <property type="match status" value="1"/>
</dbReference>
<accession>A0A1M4YB32</accession>
<evidence type="ECO:0000256" key="7">
    <source>
        <dbReference type="HAMAP-Rule" id="MF_00258"/>
    </source>
</evidence>
<evidence type="ECO:0000313" key="8">
    <source>
        <dbReference type="EMBL" id="SHF02816.1"/>
    </source>
</evidence>
<evidence type="ECO:0000256" key="6">
    <source>
        <dbReference type="ARBA" id="ARBA00023316"/>
    </source>
</evidence>
<comment type="catalytic activity">
    <reaction evidence="1 7">
        <text>L-glutamate = D-glutamate</text>
        <dbReference type="Rhea" id="RHEA:12813"/>
        <dbReference type="ChEBI" id="CHEBI:29985"/>
        <dbReference type="ChEBI" id="CHEBI:29986"/>
        <dbReference type="EC" id="5.1.1.3"/>
    </reaction>
</comment>
<feature type="active site" description="Proton donor/acceptor" evidence="7">
    <location>
        <position position="75"/>
    </location>
</feature>
<comment type="pathway">
    <text evidence="7">Cell wall biogenesis; peptidoglycan biosynthesis.</text>
</comment>